<reference evidence="4 5" key="1">
    <citation type="submission" date="2024-09" db="EMBL/GenBank/DDBJ databases">
        <authorList>
            <person name="Sun Q."/>
            <person name="Mori K."/>
        </authorList>
    </citation>
    <scope>NUCLEOTIDE SEQUENCE [LARGE SCALE GENOMIC DNA]</scope>
    <source>
        <strain evidence="4 5">CGMCC 1.12926</strain>
    </source>
</reference>
<dbReference type="PANTHER" id="PTHR35861:SF1">
    <property type="entry name" value="PHAGE TAIL SHEATH PROTEIN"/>
    <property type="match status" value="1"/>
</dbReference>
<protein>
    <submittedName>
        <fullName evidence="4">Phage tail sheath C-terminal domain-containing protein</fullName>
    </submittedName>
</protein>
<dbReference type="InterPro" id="IPR052042">
    <property type="entry name" value="Tail_sheath_structural"/>
</dbReference>
<gene>
    <name evidence="4" type="ORF">ACFFLS_21120</name>
</gene>
<evidence type="ECO:0000256" key="2">
    <source>
        <dbReference type="SAM" id="Coils"/>
    </source>
</evidence>
<sequence length="646" mass="70667">MINNPMTPGVYIDEKNAFPSSAVSVETAVPVFIGYTEKAEWNGKSLVNVPTRVTSFAEYVERFGGGFKAKFKIVDANPAIKQETFSLDGKNKVVEINKDNVLYLFNSIRLFYANGGGPCYILTVDTFKDKETLEIKADDFLGSTTKLDPFEILKKEFEPTLVVVPDAIALGEACYNSIYTKILSHCATMQSRFGLFDLVKQLPSEDTTPIVTSFREGIGMNDLKYGAAYYPWLKSGVVQPGEVTFENLDDSIDLAAILPKKEEAALNIIKIYKTAIAAAEETPPAVYKAIKDVEKAEKALEDAKFEEANTKKIAIDKARAELTAVQSADSVDPDKVKEAEKALADLIADTDQSDAVKTLETAKNDAEKTLAEVKTNSAKALESAKAELETAKNAATVDADKVKAAEKKVVKATNDLSEKVIFPSENDKLNYHQSLKATSPTYTNILEEIRSKLNELPPSAAMAGIYTAVDSSRGVWKSPANVSVSMVNAPSVNISSEQQESLNVDVVAGKSINVIRSFPGIGTLVWGARTLDGNSQDWRYINVRRTLIMIEQSLKLATRSYVFEPNDANTWVTVKSMMSNFLTNLWKQGALAGAAPEQAFDVQIGLGSTMTPTDILDGKMLITVKVAIVRPAEFIIITFQQQMQQS</sequence>
<keyword evidence="2" id="KW-0175">Coiled coil</keyword>
<evidence type="ECO:0000256" key="1">
    <source>
        <dbReference type="ARBA" id="ARBA00008005"/>
    </source>
</evidence>
<dbReference type="Pfam" id="PF17482">
    <property type="entry name" value="Phage_sheath_1C"/>
    <property type="match status" value="1"/>
</dbReference>
<organism evidence="4 5">
    <name type="scientific">Flavobacterium procerum</name>
    <dbReference type="NCBI Taxonomy" id="1455569"/>
    <lineage>
        <taxon>Bacteria</taxon>
        <taxon>Pseudomonadati</taxon>
        <taxon>Bacteroidota</taxon>
        <taxon>Flavobacteriia</taxon>
        <taxon>Flavobacteriales</taxon>
        <taxon>Flavobacteriaceae</taxon>
        <taxon>Flavobacterium</taxon>
    </lineage>
</organism>
<comment type="caution">
    <text evidence="4">The sequence shown here is derived from an EMBL/GenBank/DDBJ whole genome shotgun (WGS) entry which is preliminary data.</text>
</comment>
<dbReference type="Proteomes" id="UP001589734">
    <property type="component" value="Unassembled WGS sequence"/>
</dbReference>
<proteinExistence type="inferred from homology"/>
<evidence type="ECO:0000313" key="5">
    <source>
        <dbReference type="Proteomes" id="UP001589734"/>
    </source>
</evidence>
<dbReference type="Gene3D" id="3.40.50.11780">
    <property type="match status" value="2"/>
</dbReference>
<keyword evidence="5" id="KW-1185">Reference proteome</keyword>
<accession>A0ABV6BVU3</accession>
<dbReference type="EMBL" id="JBHLYW010000022">
    <property type="protein sequence ID" value="MFC0079561.1"/>
    <property type="molecule type" value="Genomic_DNA"/>
</dbReference>
<comment type="similarity">
    <text evidence="1">Belongs to the myoviridae tail sheath protein family.</text>
</comment>
<dbReference type="InterPro" id="IPR020287">
    <property type="entry name" value="Tail_sheath_C"/>
</dbReference>
<dbReference type="PANTHER" id="PTHR35861">
    <property type="match status" value="1"/>
</dbReference>
<evidence type="ECO:0000313" key="4">
    <source>
        <dbReference type="EMBL" id="MFC0079561.1"/>
    </source>
</evidence>
<name>A0ABV6BVU3_9FLAO</name>
<evidence type="ECO:0000259" key="3">
    <source>
        <dbReference type="Pfam" id="PF17482"/>
    </source>
</evidence>
<dbReference type="RefSeq" id="WP_379687222.1">
    <property type="nucleotide sequence ID" value="NZ_JBHLYW010000022.1"/>
</dbReference>
<feature type="domain" description="Tail sheath protein C-terminal" evidence="3">
    <location>
        <begin position="535"/>
        <end position="641"/>
    </location>
</feature>
<feature type="coiled-coil region" evidence="2">
    <location>
        <begin position="356"/>
        <end position="398"/>
    </location>
</feature>